<dbReference type="InterPro" id="IPR026564">
    <property type="entry name" value="Transcrip_reg_TACO1-like_dom3"/>
</dbReference>
<dbReference type="Proteomes" id="UP000000379">
    <property type="component" value="Chromosome"/>
</dbReference>
<dbReference type="NCBIfam" id="NF009044">
    <property type="entry name" value="PRK12378.1"/>
    <property type="match status" value="1"/>
</dbReference>
<dbReference type="GO" id="GO:0005829">
    <property type="term" value="C:cytosol"/>
    <property type="evidence" value="ECO:0007669"/>
    <property type="project" value="TreeGrafter"/>
</dbReference>
<evidence type="ECO:0000256" key="3">
    <source>
        <dbReference type="ARBA" id="ARBA00023015"/>
    </source>
</evidence>
<dbReference type="InterPro" id="IPR048300">
    <property type="entry name" value="TACO1_YebC-like_2nd/3rd_dom"/>
</dbReference>
<keyword evidence="3 6" id="KW-0805">Transcription regulation</keyword>
<organism evidence="10 11">
    <name type="scientific">Truepera radiovictrix (strain DSM 17093 / CIP 108686 / LMG 22925 / RQ-24)</name>
    <dbReference type="NCBI Taxonomy" id="649638"/>
    <lineage>
        <taxon>Bacteria</taxon>
        <taxon>Thermotogati</taxon>
        <taxon>Deinococcota</taxon>
        <taxon>Deinococci</taxon>
        <taxon>Trueperales</taxon>
        <taxon>Trueperaceae</taxon>
        <taxon>Truepera</taxon>
    </lineage>
</organism>
<sequence>MAGHSKWAQIKRKKAANDKQRGKTISKHIRAVQAAVRSGGSGDPSANLALKNALAAAKSDDVPQDNIDRAIERALGGGEGGNFDEVVYEGYGPAGVALLVEALTDNRNRTVAEVRHAFNKHGGSMSGSTAWQFESKGIITLADTSERAQELAIELGAEDLEVGEQLTITTAPGDLYTVLEGLQAAGLETDVAQLTKVPQTTTSVTGEEAAKLARLIEALEDLDDVQSVYSTAELDNVPEPV</sequence>
<dbReference type="InterPro" id="IPR002876">
    <property type="entry name" value="Transcrip_reg_TACO1-like"/>
</dbReference>
<dbReference type="GO" id="GO:0006355">
    <property type="term" value="P:regulation of DNA-templated transcription"/>
    <property type="evidence" value="ECO:0007669"/>
    <property type="project" value="UniProtKB-UniRule"/>
</dbReference>
<dbReference type="AlphaFoldDB" id="D7CWZ1"/>
<evidence type="ECO:0000256" key="4">
    <source>
        <dbReference type="ARBA" id="ARBA00023125"/>
    </source>
</evidence>
<dbReference type="eggNOG" id="COG0217">
    <property type="taxonomic scope" value="Bacteria"/>
</dbReference>
<dbReference type="Gene3D" id="3.30.70.980">
    <property type="match status" value="2"/>
</dbReference>
<dbReference type="Pfam" id="PF01709">
    <property type="entry name" value="Transcrip_reg"/>
    <property type="match status" value="1"/>
</dbReference>
<dbReference type="STRING" id="649638.Trad_1377"/>
<comment type="subcellular location">
    <subcellularLocation>
        <location evidence="6">Cytoplasm</location>
    </subcellularLocation>
</comment>
<reference evidence="10 11" key="2">
    <citation type="journal article" date="2011" name="Stand. Genomic Sci.">
        <title>Complete genome sequence of Truepera radiovictrix type strain (RQ-24).</title>
        <authorList>
            <person name="Ivanova N."/>
            <person name="Rohde C."/>
            <person name="Munk C."/>
            <person name="Nolan M."/>
            <person name="Lucas S."/>
            <person name="Del Rio T.G."/>
            <person name="Tice H."/>
            <person name="Deshpande S."/>
            <person name="Cheng J.F."/>
            <person name="Tapia R."/>
            <person name="Han C."/>
            <person name="Goodwin L."/>
            <person name="Pitluck S."/>
            <person name="Liolios K."/>
            <person name="Mavromatis K."/>
            <person name="Mikhailova N."/>
            <person name="Pati A."/>
            <person name="Chen A."/>
            <person name="Palaniappan K."/>
            <person name="Land M."/>
            <person name="Hauser L."/>
            <person name="Chang Y.J."/>
            <person name="Jeffries C.D."/>
            <person name="Brambilla E."/>
            <person name="Rohde M."/>
            <person name="Goker M."/>
            <person name="Tindall B.J."/>
            <person name="Woyke T."/>
            <person name="Bristow J."/>
            <person name="Eisen J.A."/>
            <person name="Markowitz V."/>
            <person name="Hugenholtz P."/>
            <person name="Kyrpides N.C."/>
            <person name="Klenk H.P."/>
            <person name="Lapidus A."/>
        </authorList>
    </citation>
    <scope>NUCLEOTIDE SEQUENCE [LARGE SCALE GENOMIC DNA]</scope>
    <source>
        <strain evidence="11">DSM 17093 / CIP 108686 / LMG 22925 / RQ-24</strain>
    </source>
</reference>
<dbReference type="PANTHER" id="PTHR12532:SF6">
    <property type="entry name" value="TRANSCRIPTIONAL REGULATORY PROTEIN YEBC-RELATED"/>
    <property type="match status" value="1"/>
</dbReference>
<evidence type="ECO:0000256" key="6">
    <source>
        <dbReference type="HAMAP-Rule" id="MF_00693"/>
    </source>
</evidence>
<dbReference type="FunFam" id="1.10.10.200:FF:000002">
    <property type="entry name" value="Probable transcriptional regulatory protein CLM62_37755"/>
    <property type="match status" value="1"/>
</dbReference>
<dbReference type="SUPFAM" id="SSF75625">
    <property type="entry name" value="YebC-like"/>
    <property type="match status" value="1"/>
</dbReference>
<evidence type="ECO:0000259" key="8">
    <source>
        <dbReference type="Pfam" id="PF01709"/>
    </source>
</evidence>
<accession>D7CWZ1</accession>
<feature type="domain" description="TACO1/YebC-like second and third" evidence="8">
    <location>
        <begin position="84"/>
        <end position="231"/>
    </location>
</feature>
<evidence type="ECO:0000256" key="5">
    <source>
        <dbReference type="ARBA" id="ARBA00023163"/>
    </source>
</evidence>
<dbReference type="Pfam" id="PF20772">
    <property type="entry name" value="TACO1_YebC_N"/>
    <property type="match status" value="1"/>
</dbReference>
<keyword evidence="2 6" id="KW-0963">Cytoplasm</keyword>
<dbReference type="OrthoDB" id="9781053at2"/>
<reference evidence="11" key="1">
    <citation type="submission" date="2010-05" db="EMBL/GenBank/DDBJ databases">
        <title>The complete genome of Truepera radiovictris DSM 17093.</title>
        <authorList>
            <consortium name="US DOE Joint Genome Institute (JGI-PGF)"/>
            <person name="Lucas S."/>
            <person name="Copeland A."/>
            <person name="Lapidus A."/>
            <person name="Glavina del Rio T."/>
            <person name="Dalin E."/>
            <person name="Tice H."/>
            <person name="Bruce D."/>
            <person name="Goodwin L."/>
            <person name="Pitluck S."/>
            <person name="Kyrpides N."/>
            <person name="Mavromatis K."/>
            <person name="Ovchinnikova G."/>
            <person name="Munk A.C."/>
            <person name="Detter J.C."/>
            <person name="Han C."/>
            <person name="Tapia R."/>
            <person name="Land M."/>
            <person name="Hauser L."/>
            <person name="Markowitz V."/>
            <person name="Cheng J.-F."/>
            <person name="Hugenholtz P."/>
            <person name="Woyke T."/>
            <person name="Wu D."/>
            <person name="Tindall B."/>
            <person name="Pomrenke H.G."/>
            <person name="Brambilla E."/>
            <person name="Klenk H.-P."/>
            <person name="Eisen J.A."/>
        </authorList>
    </citation>
    <scope>NUCLEOTIDE SEQUENCE [LARGE SCALE GENOMIC DNA]</scope>
    <source>
        <strain evidence="11">DSM 17093 / CIP 108686 / LMG 22925 / RQ-24</strain>
    </source>
</reference>
<feature type="domain" description="TACO1/YebC-like N-terminal" evidence="9">
    <location>
        <begin position="5"/>
        <end position="76"/>
    </location>
</feature>
<gene>
    <name evidence="10" type="ordered locus">Trad_1377</name>
</gene>
<dbReference type="PANTHER" id="PTHR12532">
    <property type="entry name" value="TRANSLATIONAL ACTIVATOR OF CYTOCHROME C OXIDASE 1"/>
    <property type="match status" value="1"/>
</dbReference>
<dbReference type="NCBIfam" id="NF001030">
    <property type="entry name" value="PRK00110.1"/>
    <property type="match status" value="1"/>
</dbReference>
<keyword evidence="5 6" id="KW-0804">Transcription</keyword>
<evidence type="ECO:0000256" key="1">
    <source>
        <dbReference type="ARBA" id="ARBA00008724"/>
    </source>
</evidence>
<dbReference type="InterPro" id="IPR017856">
    <property type="entry name" value="Integrase-like_N"/>
</dbReference>
<dbReference type="InterPro" id="IPR029072">
    <property type="entry name" value="YebC-like"/>
</dbReference>
<comment type="similarity">
    <text evidence="1 6">Belongs to the TACO1 family.</text>
</comment>
<feature type="region of interest" description="Disordered" evidence="7">
    <location>
        <begin position="1"/>
        <end position="25"/>
    </location>
</feature>
<protein>
    <recommendedName>
        <fullName evidence="6">Probable transcriptional regulatory protein Trad_1377</fullName>
    </recommendedName>
</protein>
<dbReference type="GO" id="GO:0003677">
    <property type="term" value="F:DNA binding"/>
    <property type="evidence" value="ECO:0007669"/>
    <property type="project" value="UniProtKB-UniRule"/>
</dbReference>
<dbReference type="EMBL" id="CP002049">
    <property type="protein sequence ID" value="ADI14499.1"/>
    <property type="molecule type" value="Genomic_DNA"/>
</dbReference>
<dbReference type="KEGG" id="tra:Trad_1377"/>
<evidence type="ECO:0000313" key="11">
    <source>
        <dbReference type="Proteomes" id="UP000000379"/>
    </source>
</evidence>
<dbReference type="NCBIfam" id="TIGR01033">
    <property type="entry name" value="YebC/PmpR family DNA-binding transcriptional regulator"/>
    <property type="match status" value="1"/>
</dbReference>
<dbReference type="HAMAP" id="MF_00693">
    <property type="entry name" value="Transcrip_reg_TACO1"/>
    <property type="match status" value="1"/>
</dbReference>
<proteinExistence type="inferred from homology"/>
<evidence type="ECO:0000313" key="10">
    <source>
        <dbReference type="EMBL" id="ADI14499.1"/>
    </source>
</evidence>
<dbReference type="RefSeq" id="WP_013177869.1">
    <property type="nucleotide sequence ID" value="NC_014221.1"/>
</dbReference>
<evidence type="ECO:0000259" key="9">
    <source>
        <dbReference type="Pfam" id="PF20772"/>
    </source>
</evidence>
<dbReference type="Gene3D" id="1.10.10.200">
    <property type="match status" value="1"/>
</dbReference>
<keyword evidence="4 6" id="KW-0238">DNA-binding</keyword>
<dbReference type="HOGENOM" id="CLU_062974_1_0_0"/>
<evidence type="ECO:0000256" key="7">
    <source>
        <dbReference type="SAM" id="MobiDB-lite"/>
    </source>
</evidence>
<dbReference type="InterPro" id="IPR049083">
    <property type="entry name" value="TACO1_YebC_N"/>
</dbReference>
<keyword evidence="11" id="KW-1185">Reference proteome</keyword>
<name>D7CWZ1_TRURR</name>
<evidence type="ECO:0000256" key="2">
    <source>
        <dbReference type="ARBA" id="ARBA00022490"/>
    </source>
</evidence>